<dbReference type="Gene3D" id="1.20.1560.10">
    <property type="entry name" value="ABC transporter type 1, transmembrane domain"/>
    <property type="match status" value="1"/>
</dbReference>
<dbReference type="PROSITE" id="PS50929">
    <property type="entry name" value="ABC_TM1F"/>
    <property type="match status" value="1"/>
</dbReference>
<evidence type="ECO:0000256" key="2">
    <source>
        <dbReference type="ARBA" id="ARBA00022692"/>
    </source>
</evidence>
<feature type="transmembrane region" description="Helical" evidence="8">
    <location>
        <begin position="139"/>
        <end position="159"/>
    </location>
</feature>
<accession>A0ABW6SV02</accession>
<evidence type="ECO:0000256" key="7">
    <source>
        <dbReference type="SAM" id="MobiDB-lite"/>
    </source>
</evidence>
<keyword evidence="3" id="KW-0547">Nucleotide-binding</keyword>
<evidence type="ECO:0000259" key="10">
    <source>
        <dbReference type="PROSITE" id="PS50929"/>
    </source>
</evidence>
<feature type="domain" description="ABC transporter" evidence="9">
    <location>
        <begin position="462"/>
        <end position="699"/>
    </location>
</feature>
<name>A0ABW6SV02_9ACTN</name>
<dbReference type="PROSITE" id="PS50893">
    <property type="entry name" value="ABC_TRANSPORTER_2"/>
    <property type="match status" value="1"/>
</dbReference>
<reference evidence="11 12" key="1">
    <citation type="submission" date="2024-10" db="EMBL/GenBank/DDBJ databases">
        <title>The Natural Products Discovery Center: Release of the First 8490 Sequenced Strains for Exploring Actinobacteria Biosynthetic Diversity.</title>
        <authorList>
            <person name="Kalkreuter E."/>
            <person name="Kautsar S.A."/>
            <person name="Yang D."/>
            <person name="Bader C.D."/>
            <person name="Teijaro C.N."/>
            <person name="Fluegel L."/>
            <person name="Davis C.M."/>
            <person name="Simpson J.R."/>
            <person name="Lauterbach L."/>
            <person name="Steele A.D."/>
            <person name="Gui C."/>
            <person name="Meng S."/>
            <person name="Li G."/>
            <person name="Viehrig K."/>
            <person name="Ye F."/>
            <person name="Su P."/>
            <person name="Kiefer A.F."/>
            <person name="Nichols A."/>
            <person name="Cepeda A.J."/>
            <person name="Yan W."/>
            <person name="Fan B."/>
            <person name="Jiang Y."/>
            <person name="Adhikari A."/>
            <person name="Zheng C.-J."/>
            <person name="Schuster L."/>
            <person name="Cowan T.M."/>
            <person name="Smanski M.J."/>
            <person name="Chevrette M.G."/>
            <person name="De Carvalho L.P.S."/>
            <person name="Shen B."/>
        </authorList>
    </citation>
    <scope>NUCLEOTIDE SEQUENCE [LARGE SCALE GENOMIC DNA]</scope>
    <source>
        <strain evidence="11 12">NPDC002173</strain>
    </source>
</reference>
<keyword evidence="2 8" id="KW-0812">Transmembrane</keyword>
<feature type="domain" description="ABC transmembrane type-1" evidence="10">
    <location>
        <begin position="140"/>
        <end position="428"/>
    </location>
</feature>
<organism evidence="11 12">
    <name type="scientific">Microtetraspora malaysiensis</name>
    <dbReference type="NCBI Taxonomy" id="161358"/>
    <lineage>
        <taxon>Bacteria</taxon>
        <taxon>Bacillati</taxon>
        <taxon>Actinomycetota</taxon>
        <taxon>Actinomycetes</taxon>
        <taxon>Streptosporangiales</taxon>
        <taxon>Streptosporangiaceae</taxon>
        <taxon>Microtetraspora</taxon>
    </lineage>
</organism>
<evidence type="ECO:0000313" key="11">
    <source>
        <dbReference type="EMBL" id="MFF3668830.1"/>
    </source>
</evidence>
<feature type="region of interest" description="Disordered" evidence="7">
    <location>
        <begin position="1"/>
        <end position="94"/>
    </location>
</feature>
<dbReference type="InterPro" id="IPR011527">
    <property type="entry name" value="ABC1_TM_dom"/>
</dbReference>
<keyword evidence="4 11" id="KW-0067">ATP-binding</keyword>
<dbReference type="InterPro" id="IPR027417">
    <property type="entry name" value="P-loop_NTPase"/>
</dbReference>
<gene>
    <name evidence="11" type="ORF">ACFYXI_24900</name>
</gene>
<proteinExistence type="predicted"/>
<evidence type="ECO:0000256" key="3">
    <source>
        <dbReference type="ARBA" id="ARBA00022741"/>
    </source>
</evidence>
<dbReference type="SMART" id="SM00382">
    <property type="entry name" value="AAA"/>
    <property type="match status" value="1"/>
</dbReference>
<dbReference type="InterPro" id="IPR039421">
    <property type="entry name" value="Type_1_exporter"/>
</dbReference>
<keyword evidence="5 8" id="KW-1133">Transmembrane helix</keyword>
<dbReference type="GO" id="GO:0005524">
    <property type="term" value="F:ATP binding"/>
    <property type="evidence" value="ECO:0007669"/>
    <property type="project" value="UniProtKB-KW"/>
</dbReference>
<dbReference type="RefSeq" id="WP_387414567.1">
    <property type="nucleotide sequence ID" value="NZ_JBIASD010000017.1"/>
</dbReference>
<evidence type="ECO:0000256" key="8">
    <source>
        <dbReference type="SAM" id="Phobius"/>
    </source>
</evidence>
<dbReference type="InterPro" id="IPR017871">
    <property type="entry name" value="ABC_transporter-like_CS"/>
</dbReference>
<evidence type="ECO:0000256" key="1">
    <source>
        <dbReference type="ARBA" id="ARBA00004651"/>
    </source>
</evidence>
<dbReference type="PANTHER" id="PTHR43394">
    <property type="entry name" value="ATP-DEPENDENT PERMEASE MDL1, MITOCHONDRIAL"/>
    <property type="match status" value="1"/>
</dbReference>
<dbReference type="InterPro" id="IPR003593">
    <property type="entry name" value="AAA+_ATPase"/>
</dbReference>
<dbReference type="InterPro" id="IPR003439">
    <property type="entry name" value="ABC_transporter-like_ATP-bd"/>
</dbReference>
<dbReference type="EMBL" id="JBIASD010000017">
    <property type="protein sequence ID" value="MFF3668830.1"/>
    <property type="molecule type" value="Genomic_DNA"/>
</dbReference>
<protein>
    <submittedName>
        <fullName evidence="11">ABC transporter ATP-binding protein</fullName>
    </submittedName>
</protein>
<feature type="transmembrane region" description="Helical" evidence="8">
    <location>
        <begin position="267"/>
        <end position="292"/>
    </location>
</feature>
<dbReference type="SUPFAM" id="SSF90123">
    <property type="entry name" value="ABC transporter transmembrane region"/>
    <property type="match status" value="1"/>
</dbReference>
<dbReference type="Pfam" id="PF00005">
    <property type="entry name" value="ABC_tran"/>
    <property type="match status" value="1"/>
</dbReference>
<feature type="compositionally biased region" description="Low complexity" evidence="7">
    <location>
        <begin position="11"/>
        <end position="36"/>
    </location>
</feature>
<dbReference type="Proteomes" id="UP001602013">
    <property type="component" value="Unassembled WGS sequence"/>
</dbReference>
<keyword evidence="6 8" id="KW-0472">Membrane</keyword>
<feature type="compositionally biased region" description="Basic and acidic residues" evidence="7">
    <location>
        <begin position="37"/>
        <end position="52"/>
    </location>
</feature>
<comment type="caution">
    <text evidence="11">The sequence shown here is derived from an EMBL/GenBank/DDBJ whole genome shotgun (WGS) entry which is preliminary data.</text>
</comment>
<evidence type="ECO:0000313" key="12">
    <source>
        <dbReference type="Proteomes" id="UP001602013"/>
    </source>
</evidence>
<keyword evidence="12" id="KW-1185">Reference proteome</keyword>
<dbReference type="PANTHER" id="PTHR43394:SF1">
    <property type="entry name" value="ATP-BINDING CASSETTE SUB-FAMILY B MEMBER 10, MITOCHONDRIAL"/>
    <property type="match status" value="1"/>
</dbReference>
<feature type="transmembrane region" description="Helical" evidence="8">
    <location>
        <begin position="382"/>
        <end position="409"/>
    </location>
</feature>
<dbReference type="Gene3D" id="3.40.50.300">
    <property type="entry name" value="P-loop containing nucleotide triphosphate hydrolases"/>
    <property type="match status" value="1"/>
</dbReference>
<sequence length="710" mass="76184">MTVTSRGAGAGASPETGPTSGSGSSSEPGEQAAEAPPRARSEEAAHEGRTADTPHSAETTETADTTDTTPDGKPPAATGPGGQPESPDDLPDFADLSANLWHAHDDTMRDIGFFTIARRLPALIVQAVRMAWEASRRDTAATIGLSLLAGVFTAFGLLATTGVLQALLAAGPTPERVRAALPALLAVGAAATVRTSLQAGANWAQSRLEPQVGRIAEKRLYGVTSDVPLVRFDDSDFHDSLQRARVRGVDSSDAVVDSAIDVLTATIGLGAAVGVLGVLHPALLPLLVIAVLPDAWSTVRSARMRYTTMLSLVPTYRRKWIVSELLAVRPTAAEVRSFTMRGFLLRVYDQVARAEQAVLVALARRQTFARLFGEALGGLGTALIYVALGLLLAFGAVPLAVAGTAVLAIRSGQNSLSNLLYAVNRLYENGLYFTDFVDFCAAAETERTRERQEAPPETFERIAAEDVTFHYPGAEKPALRGVSVRIDRGEVVALVGENGSGKTTLSRILAGLYLPDGGRVLWDDTDLSRVDPHLLRGQIAVIAQDHSHWPLNARHNITMGTEKGEEALRRAAEVAGADEVIAELPHGYHTLLDKRFKDGQELSGGQWQRIAVARGFYRDAPLLICDEPTAALDARAEHALFDRIRRHADGRTVLLITHRLASVRYADRIYVLDHGQVAEHGTHDELIALSGIYAELYNLQAEAYRVTATT</sequence>
<dbReference type="InterPro" id="IPR036640">
    <property type="entry name" value="ABC1_TM_sf"/>
</dbReference>
<comment type="subcellular location">
    <subcellularLocation>
        <location evidence="1">Cell membrane</location>
        <topology evidence="1">Multi-pass membrane protein</topology>
    </subcellularLocation>
</comment>
<dbReference type="PROSITE" id="PS00211">
    <property type="entry name" value="ABC_TRANSPORTER_1"/>
    <property type="match status" value="1"/>
</dbReference>
<evidence type="ECO:0000256" key="6">
    <source>
        <dbReference type="ARBA" id="ARBA00023136"/>
    </source>
</evidence>
<feature type="compositionally biased region" description="Low complexity" evidence="7">
    <location>
        <begin position="57"/>
        <end position="78"/>
    </location>
</feature>
<evidence type="ECO:0000259" key="9">
    <source>
        <dbReference type="PROSITE" id="PS50893"/>
    </source>
</evidence>
<evidence type="ECO:0000256" key="4">
    <source>
        <dbReference type="ARBA" id="ARBA00022840"/>
    </source>
</evidence>
<dbReference type="SUPFAM" id="SSF52540">
    <property type="entry name" value="P-loop containing nucleoside triphosphate hydrolases"/>
    <property type="match status" value="1"/>
</dbReference>
<evidence type="ECO:0000256" key="5">
    <source>
        <dbReference type="ARBA" id="ARBA00022989"/>
    </source>
</evidence>